<feature type="chain" id="PRO_5043720298" evidence="2">
    <location>
        <begin position="22"/>
        <end position="130"/>
    </location>
</feature>
<dbReference type="Proteomes" id="UP001066276">
    <property type="component" value="Chromosome 3_1"/>
</dbReference>
<gene>
    <name evidence="3" type="ORF">NDU88_005213</name>
</gene>
<evidence type="ECO:0000313" key="4">
    <source>
        <dbReference type="Proteomes" id="UP001066276"/>
    </source>
</evidence>
<dbReference type="AlphaFoldDB" id="A0AAV7UHE5"/>
<evidence type="ECO:0000256" key="1">
    <source>
        <dbReference type="SAM" id="MobiDB-lite"/>
    </source>
</evidence>
<protein>
    <submittedName>
        <fullName evidence="3">Uncharacterized protein</fullName>
    </submittedName>
</protein>
<organism evidence="3 4">
    <name type="scientific">Pleurodeles waltl</name>
    <name type="common">Iberian ribbed newt</name>
    <dbReference type="NCBI Taxonomy" id="8319"/>
    <lineage>
        <taxon>Eukaryota</taxon>
        <taxon>Metazoa</taxon>
        <taxon>Chordata</taxon>
        <taxon>Craniata</taxon>
        <taxon>Vertebrata</taxon>
        <taxon>Euteleostomi</taxon>
        <taxon>Amphibia</taxon>
        <taxon>Batrachia</taxon>
        <taxon>Caudata</taxon>
        <taxon>Salamandroidea</taxon>
        <taxon>Salamandridae</taxon>
        <taxon>Pleurodelinae</taxon>
        <taxon>Pleurodeles</taxon>
    </lineage>
</organism>
<feature type="compositionally biased region" description="Polar residues" evidence="1">
    <location>
        <begin position="121"/>
        <end position="130"/>
    </location>
</feature>
<accession>A0AAV7UHE5</accession>
<feature type="region of interest" description="Disordered" evidence="1">
    <location>
        <begin position="24"/>
        <end position="130"/>
    </location>
</feature>
<feature type="compositionally biased region" description="Polar residues" evidence="1">
    <location>
        <begin position="29"/>
        <end position="40"/>
    </location>
</feature>
<reference evidence="3" key="1">
    <citation type="journal article" date="2022" name="bioRxiv">
        <title>Sequencing and chromosome-scale assembly of the giantPleurodeles waltlgenome.</title>
        <authorList>
            <person name="Brown T."/>
            <person name="Elewa A."/>
            <person name="Iarovenko S."/>
            <person name="Subramanian E."/>
            <person name="Araus A.J."/>
            <person name="Petzold A."/>
            <person name="Susuki M."/>
            <person name="Suzuki K.-i.T."/>
            <person name="Hayashi T."/>
            <person name="Toyoda A."/>
            <person name="Oliveira C."/>
            <person name="Osipova E."/>
            <person name="Leigh N.D."/>
            <person name="Simon A."/>
            <person name="Yun M.H."/>
        </authorList>
    </citation>
    <scope>NUCLEOTIDE SEQUENCE</scope>
    <source>
        <strain evidence="3">20211129_DDA</strain>
        <tissue evidence="3">Liver</tissue>
    </source>
</reference>
<feature type="compositionally biased region" description="Basic and acidic residues" evidence="1">
    <location>
        <begin position="89"/>
        <end position="99"/>
    </location>
</feature>
<keyword evidence="2" id="KW-0732">Signal</keyword>
<feature type="signal peptide" evidence="2">
    <location>
        <begin position="1"/>
        <end position="21"/>
    </location>
</feature>
<evidence type="ECO:0000256" key="2">
    <source>
        <dbReference type="SAM" id="SignalP"/>
    </source>
</evidence>
<comment type="caution">
    <text evidence="3">The sequence shown here is derived from an EMBL/GenBank/DDBJ whole genome shotgun (WGS) entry which is preliminary data.</text>
</comment>
<feature type="compositionally biased region" description="Basic and acidic residues" evidence="1">
    <location>
        <begin position="57"/>
        <end position="72"/>
    </location>
</feature>
<name>A0AAV7UHE5_PLEWA</name>
<keyword evidence="4" id="KW-1185">Reference proteome</keyword>
<evidence type="ECO:0000313" key="3">
    <source>
        <dbReference type="EMBL" id="KAJ1188452.1"/>
    </source>
</evidence>
<sequence>MCQLVMCVTGLLSHLPHYASGAIDKCPGGTSSSDPRSSMLANPEAEGCCGVPDEEMRDVKKATQEAREERRNNNCLEVGESLEAAGNERTTESGEESGRPKGLGKRSSQPKTRRLPRTPKSPDTSQEGRG</sequence>
<proteinExistence type="predicted"/>
<dbReference type="EMBL" id="JANPWB010000005">
    <property type="protein sequence ID" value="KAJ1188452.1"/>
    <property type="molecule type" value="Genomic_DNA"/>
</dbReference>